<dbReference type="InParanoid" id="S0EYS5"/>
<evidence type="ECO:0000313" key="2">
    <source>
        <dbReference type="EMBL" id="CCW35650.1"/>
    </source>
</evidence>
<feature type="chain" id="PRO_5004496527" evidence="1">
    <location>
        <begin position="25"/>
        <end position="529"/>
    </location>
</feature>
<proteinExistence type="predicted"/>
<dbReference type="AlphaFoldDB" id="S0EYS5"/>
<dbReference type="OrthoDB" id="9760450at2"/>
<dbReference type="KEGG" id="ccz:CCALI_01838"/>
<sequence length="529" mass="60264">MFFANVWKPIIPLVMASCALAVSAQQSPAPGNSPIVDRFGQYLPTDWPGKVHTDADLQAALTKEQGLMRSQWLVPQHRDPFGGETDLGWHAKATGFYYVLQHNGKWWLVTPQGNPCFYTGVCTVPTLVNGTPITGRENLFVWLPPKTGTYAPAWGRSPWDRSDTTEYFSFDTANLIRKFGADWAQQARSEAIERLQHWGFCGAGKWSEMLPNVPSLPVLGYSADYIGRHPDIFDPKVQAQIRQSLQQQIAPRRDDPYILGWSIKNEFDEIITTQEIKDLLQKPAAVPAKRALVDEALKTRYHNDVAAMAVAWHVTSSTREALYNAQPNPPADDLEALRQFFAKSYYAFLYKTVKQIDPHHLYFGFWIVPGWWQNASDWQLIAPYCDVIGYDRYANTFADQWLEGLFASTKKPVLCGEFSFPPYYQGQRGFGRYFISTTDENQEADLYTKWARDAAYNPYCVGFMWFEYRDEPITGRGPGHGTEKVYGENYAFGLVDVADRPRWDLVSRMREVNLQLDRLRSAGPTTLAK</sequence>
<dbReference type="eggNOG" id="COG1874">
    <property type="taxonomic scope" value="Bacteria"/>
</dbReference>
<keyword evidence="1" id="KW-0732">Signal</keyword>
<evidence type="ECO:0000313" key="3">
    <source>
        <dbReference type="Proteomes" id="UP000014227"/>
    </source>
</evidence>
<feature type="signal peptide" evidence="1">
    <location>
        <begin position="1"/>
        <end position="24"/>
    </location>
</feature>
<dbReference type="EMBL" id="HF951689">
    <property type="protein sequence ID" value="CCW35650.1"/>
    <property type="molecule type" value="Genomic_DNA"/>
</dbReference>
<dbReference type="Gene3D" id="3.20.20.80">
    <property type="entry name" value="Glycosidases"/>
    <property type="match status" value="1"/>
</dbReference>
<dbReference type="GO" id="GO:0016787">
    <property type="term" value="F:hydrolase activity"/>
    <property type="evidence" value="ECO:0007669"/>
    <property type="project" value="UniProtKB-KW"/>
</dbReference>
<dbReference type="HOGENOM" id="CLU_013448_0_0_0"/>
<reference evidence="3" key="1">
    <citation type="submission" date="2013-03" db="EMBL/GenBank/DDBJ databases">
        <title>Genome sequence of Chthonomonas calidirosea, the first sequenced genome from the Armatimonadetes phylum (formally candidate division OP10).</title>
        <authorList>
            <person name="Lee K.C.Y."/>
            <person name="Morgan X.C."/>
            <person name="Dunfield P.F."/>
            <person name="Tamas I."/>
            <person name="Houghton K.M."/>
            <person name="Vyssotski M."/>
            <person name="Ryan J.L.J."/>
            <person name="Lagutin K."/>
            <person name="McDonald I.R."/>
            <person name="Stott M.B."/>
        </authorList>
    </citation>
    <scope>NUCLEOTIDE SEQUENCE [LARGE SCALE GENOMIC DNA]</scope>
    <source>
        <strain evidence="3">DSM 23976 / ICMP 18418 / T49</strain>
    </source>
</reference>
<dbReference type="InterPro" id="IPR017853">
    <property type="entry name" value="GH"/>
</dbReference>
<dbReference type="PATRIC" id="fig|1303518.3.peg.1899"/>
<dbReference type="SUPFAM" id="SSF51445">
    <property type="entry name" value="(Trans)glycosidases"/>
    <property type="match status" value="1"/>
</dbReference>
<evidence type="ECO:0000256" key="1">
    <source>
        <dbReference type="SAM" id="SignalP"/>
    </source>
</evidence>
<name>S0EYS5_CHTCT</name>
<gene>
    <name evidence="2" type="ORF">CCALI_01838</name>
</gene>
<accession>S0EYS5</accession>
<protein>
    <submittedName>
        <fullName evidence="2">Putative glycosyl hydrolase</fullName>
    </submittedName>
</protein>
<keyword evidence="3" id="KW-1185">Reference proteome</keyword>
<dbReference type="Proteomes" id="UP000014227">
    <property type="component" value="Chromosome I"/>
</dbReference>
<organism evidence="2 3">
    <name type="scientific">Chthonomonas calidirosea (strain DSM 23976 / ICMP 18418 / T49)</name>
    <dbReference type="NCBI Taxonomy" id="1303518"/>
    <lineage>
        <taxon>Bacteria</taxon>
        <taxon>Bacillati</taxon>
        <taxon>Armatimonadota</taxon>
        <taxon>Chthonomonadia</taxon>
        <taxon>Chthonomonadales</taxon>
        <taxon>Chthonomonadaceae</taxon>
        <taxon>Chthonomonas</taxon>
    </lineage>
</organism>
<dbReference type="RefSeq" id="WP_016483177.1">
    <property type="nucleotide sequence ID" value="NC_021487.1"/>
</dbReference>
<dbReference type="STRING" id="454171.CP488_02253"/>
<keyword evidence="2" id="KW-0378">Hydrolase</keyword>